<evidence type="ECO:0000259" key="1">
    <source>
        <dbReference type="Pfam" id="PF03713"/>
    </source>
</evidence>
<dbReference type="Gene3D" id="1.20.1260.10">
    <property type="match status" value="1"/>
</dbReference>
<evidence type="ECO:0000313" key="2">
    <source>
        <dbReference type="EMBL" id="MCQ8896311.1"/>
    </source>
</evidence>
<gene>
    <name evidence="2" type="ORF">NQT62_07670</name>
</gene>
<dbReference type="Pfam" id="PF03713">
    <property type="entry name" value="DUF305"/>
    <property type="match status" value="1"/>
</dbReference>
<evidence type="ECO:0000313" key="3">
    <source>
        <dbReference type="Proteomes" id="UP001204142"/>
    </source>
</evidence>
<keyword evidence="3" id="KW-1185">Reference proteome</keyword>
<comment type="caution">
    <text evidence="2">The sequence shown here is derived from an EMBL/GenBank/DDBJ whole genome shotgun (WGS) entry which is preliminary data.</text>
</comment>
<dbReference type="Proteomes" id="UP001204142">
    <property type="component" value="Unassembled WGS sequence"/>
</dbReference>
<organism evidence="2 3">
    <name type="scientific">Limnobacter humi</name>
    <dbReference type="NCBI Taxonomy" id="1778671"/>
    <lineage>
        <taxon>Bacteria</taxon>
        <taxon>Pseudomonadati</taxon>
        <taxon>Pseudomonadota</taxon>
        <taxon>Betaproteobacteria</taxon>
        <taxon>Burkholderiales</taxon>
        <taxon>Burkholderiaceae</taxon>
        <taxon>Limnobacter</taxon>
    </lineage>
</organism>
<protein>
    <submittedName>
        <fullName evidence="2">DUF305 domain-containing protein</fullName>
    </submittedName>
</protein>
<dbReference type="PANTHER" id="PTHR36933:SF1">
    <property type="entry name" value="SLL0788 PROTEIN"/>
    <property type="match status" value="1"/>
</dbReference>
<dbReference type="PANTHER" id="PTHR36933">
    <property type="entry name" value="SLL0788 PROTEIN"/>
    <property type="match status" value="1"/>
</dbReference>
<feature type="domain" description="DUF305" evidence="1">
    <location>
        <begin position="61"/>
        <end position="225"/>
    </location>
</feature>
<dbReference type="EMBL" id="JANIGO010000002">
    <property type="protein sequence ID" value="MCQ8896311.1"/>
    <property type="molecule type" value="Genomic_DNA"/>
</dbReference>
<dbReference type="InterPro" id="IPR012347">
    <property type="entry name" value="Ferritin-like"/>
</dbReference>
<proteinExistence type="predicted"/>
<sequence>MMSNSMGSPLPIDTRPTRGRLPGGLAALLMLVLLSAGFAGYRLLGLAPTTHQSAAVPSVVDTGFAQSMIQHHSQAITMAMAVQDNPNPAVRGLARSILLAQMREIGLMEGWLSAWGAAPVPMGPAMAWVDTVKTFKTVDDELFATLCRSQGGNMPGLASPEDLQQLRSSTGTVQEKLFLTLMIAHHRSAVSMANFAWRYASTDLIKGFAKTVARDQLTEIDWMQRQLQAMTKP</sequence>
<dbReference type="RefSeq" id="WP_256764081.1">
    <property type="nucleotide sequence ID" value="NZ_JANIGO010000002.1"/>
</dbReference>
<reference evidence="2 3" key="1">
    <citation type="submission" date="2022-07" db="EMBL/GenBank/DDBJ databases">
        <authorList>
            <person name="Xamxidin M."/>
            <person name="Wu M."/>
        </authorList>
    </citation>
    <scope>NUCLEOTIDE SEQUENCE [LARGE SCALE GENOMIC DNA]</scope>
    <source>
        <strain evidence="2 3">NBRC 111650</strain>
    </source>
</reference>
<accession>A0ABT1WFL7</accession>
<name>A0ABT1WFL7_9BURK</name>
<dbReference type="InterPro" id="IPR005183">
    <property type="entry name" value="DUF305_CopM-like"/>
</dbReference>